<gene>
    <name evidence="2 4 5" type="ORF">SRAE_1000002200</name>
</gene>
<dbReference type="GO" id="GO:0051754">
    <property type="term" value="P:meiotic sister chromatid cohesion, centromeric"/>
    <property type="evidence" value="ECO:0007669"/>
    <property type="project" value="TreeGrafter"/>
</dbReference>
<dbReference type="SMART" id="SM00777">
    <property type="entry name" value="Mad3_BUB1_I"/>
    <property type="match status" value="1"/>
</dbReference>
<dbReference type="EMBL" id="LN609528">
    <property type="protein sequence ID" value="CEF61745.1"/>
    <property type="molecule type" value="Genomic_DNA"/>
</dbReference>
<feature type="domain" description="BUB1 N-terminal" evidence="1">
    <location>
        <begin position="47"/>
        <end position="208"/>
    </location>
</feature>
<dbReference type="CTD" id="36374110"/>
<keyword evidence="3" id="KW-1185">Reference proteome</keyword>
<dbReference type="OrthoDB" id="248495at2759"/>
<dbReference type="InterPro" id="IPR013212">
    <property type="entry name" value="Mad3/Bub1_I"/>
</dbReference>
<protein>
    <submittedName>
        <fullName evidence="2 4">Mitotic checkpoint serine/threonine-protein kinase BUB1 beta</fullName>
    </submittedName>
</protein>
<dbReference type="GO" id="GO:0004672">
    <property type="term" value="F:protein kinase activity"/>
    <property type="evidence" value="ECO:0007669"/>
    <property type="project" value="TreeGrafter"/>
</dbReference>
<dbReference type="PANTHER" id="PTHR14030:SF28">
    <property type="entry name" value="BUB1 N-TERMINAL DOMAIN-CONTAINING PROTEIN"/>
    <property type="match status" value="1"/>
</dbReference>
<reference evidence="4" key="3">
    <citation type="submission" date="2020-12" db="UniProtKB">
        <authorList>
            <consortium name="WormBaseParasite"/>
        </authorList>
    </citation>
    <scope>IDENTIFICATION</scope>
</reference>
<dbReference type="WormBase" id="SRAE_1000002200">
    <property type="protein sequence ID" value="SRP06023"/>
    <property type="gene ID" value="WBGene00256615"/>
</dbReference>
<dbReference type="RefSeq" id="XP_024500947.1">
    <property type="nucleotide sequence ID" value="XM_024646805.1"/>
</dbReference>
<dbReference type="STRING" id="34506.A0A090KW89"/>
<accession>A0A090KW89</accession>
<organism evidence="2">
    <name type="scientific">Strongyloides ratti</name>
    <name type="common">Parasitic roundworm</name>
    <dbReference type="NCBI Taxonomy" id="34506"/>
    <lineage>
        <taxon>Eukaryota</taxon>
        <taxon>Metazoa</taxon>
        <taxon>Ecdysozoa</taxon>
        <taxon>Nematoda</taxon>
        <taxon>Chromadorea</taxon>
        <taxon>Rhabditida</taxon>
        <taxon>Tylenchina</taxon>
        <taxon>Panagrolaimomorpha</taxon>
        <taxon>Strongyloidoidea</taxon>
        <taxon>Strongyloididae</taxon>
        <taxon>Strongyloides</taxon>
    </lineage>
</organism>
<dbReference type="Proteomes" id="UP000035682">
    <property type="component" value="Unplaced"/>
</dbReference>
<evidence type="ECO:0000313" key="3">
    <source>
        <dbReference type="Proteomes" id="UP000035682"/>
    </source>
</evidence>
<evidence type="ECO:0000313" key="4">
    <source>
        <dbReference type="WBParaSite" id="SRAE_1000002200.1"/>
    </source>
</evidence>
<dbReference type="Pfam" id="PF08311">
    <property type="entry name" value="Mad3_BUB1_I"/>
    <property type="match status" value="1"/>
</dbReference>
<sequence>MNSPIFNDKEWMSSRENIIPLKGGRSMKILNSVLSNSITIKEAEKKFEFIFEESKKNKDPLSIIWDYIKWFENIFPTGKQKTLFPMLWRSVNFYSNSHEYENDERLIKLWIKLCDNYPTRSLAIFECAFTKGVGRYSALFYISWSEVYEVWGSERKARETLKMGLKYGATPISLINKAIDNFEMRCIKKSLDKNNFNDDDSDMDTDNQEEEIFDPEPIRRSILGNLSKNVTTNMIKKEKNNDNNKENNRNYIEKFNVYHDNKNCDNLDDDLEYQELFGYFEKIKTTKVISIKENENRGIRKGEIQKLEVGKQSNIQEFEVFCDDDINEVIVSEKLEPKLKEQKVSKTISRRMCKKIFLKEEISVVENFLINFSII</sequence>
<dbReference type="GeneID" id="36374110"/>
<dbReference type="InterPro" id="IPR015661">
    <property type="entry name" value="Bub1/Mad3"/>
</dbReference>
<dbReference type="GO" id="GO:0007094">
    <property type="term" value="P:mitotic spindle assembly checkpoint signaling"/>
    <property type="evidence" value="ECO:0007669"/>
    <property type="project" value="InterPro"/>
</dbReference>
<keyword evidence="2" id="KW-0808">Transferase</keyword>
<dbReference type="GO" id="GO:0005634">
    <property type="term" value="C:nucleus"/>
    <property type="evidence" value="ECO:0007669"/>
    <property type="project" value="TreeGrafter"/>
</dbReference>
<dbReference type="PANTHER" id="PTHR14030">
    <property type="entry name" value="MITOTIC CHECKPOINT SERINE/THREONINE-PROTEIN KINASE BUB1"/>
    <property type="match status" value="1"/>
</dbReference>
<evidence type="ECO:0000313" key="5">
    <source>
        <dbReference type="WormBase" id="SRAE_1000002200"/>
    </source>
</evidence>
<dbReference type="AlphaFoldDB" id="A0A090KW89"/>
<keyword evidence="2" id="KW-0418">Kinase</keyword>
<reference evidence="2" key="2">
    <citation type="submission" date="2014-09" db="EMBL/GenBank/DDBJ databases">
        <authorList>
            <person name="Aslett A.Martin."/>
        </authorList>
    </citation>
    <scope>NUCLEOTIDE SEQUENCE</scope>
    <source>
        <strain evidence="2">ED321 Heterogonic</strain>
    </source>
</reference>
<evidence type="ECO:0000313" key="2">
    <source>
        <dbReference type="EMBL" id="CEF61745.1"/>
    </source>
</evidence>
<name>A0A090KW89_STRRB</name>
<evidence type="ECO:0000259" key="1">
    <source>
        <dbReference type="PROSITE" id="PS51489"/>
    </source>
</evidence>
<reference evidence="3" key="1">
    <citation type="submission" date="2014-09" db="EMBL/GenBank/DDBJ databases">
        <authorList>
            <person name="Martin A.A."/>
        </authorList>
    </citation>
    <scope>NUCLEOTIDE SEQUENCE</scope>
    <source>
        <strain evidence="3">ED321</strain>
    </source>
</reference>
<proteinExistence type="predicted"/>
<dbReference type="PROSITE" id="PS51489">
    <property type="entry name" value="BUB1_N"/>
    <property type="match status" value="1"/>
</dbReference>
<dbReference type="Gene3D" id="1.25.40.430">
    <property type="match status" value="1"/>
</dbReference>
<dbReference type="WBParaSite" id="SRAE_1000002200.1">
    <property type="protein sequence ID" value="SRAE_1000002200.1"/>
    <property type="gene ID" value="WBGene00256615"/>
</dbReference>